<name>A0ABR8K055_9BACT</name>
<dbReference type="Gene3D" id="3.90.660.10">
    <property type="match status" value="1"/>
</dbReference>
<dbReference type="InterPro" id="IPR001613">
    <property type="entry name" value="Flavin_amine_oxidase"/>
</dbReference>
<dbReference type="SUPFAM" id="SSF51905">
    <property type="entry name" value="FAD/NAD(P)-binding domain"/>
    <property type="match status" value="1"/>
</dbReference>
<dbReference type="EMBL" id="JACXAC010000005">
    <property type="protein sequence ID" value="MBD2723674.1"/>
    <property type="molecule type" value="Genomic_DNA"/>
</dbReference>
<proteinExistence type="inferred from homology"/>
<evidence type="ECO:0000313" key="5">
    <source>
        <dbReference type="EMBL" id="MBD2723674.1"/>
    </source>
</evidence>
<dbReference type="PANTHER" id="PTHR43563:SF1">
    <property type="entry name" value="AMINE OXIDASE [FLAVIN-CONTAINING] B"/>
    <property type="match status" value="1"/>
</dbReference>
<accession>A0ABR8K055</accession>
<evidence type="ECO:0000256" key="1">
    <source>
        <dbReference type="ARBA" id="ARBA00001974"/>
    </source>
</evidence>
<dbReference type="Gene3D" id="1.10.405.10">
    <property type="entry name" value="Guanine Nucleotide Dissociation Inhibitor, domain 1"/>
    <property type="match status" value="1"/>
</dbReference>
<feature type="domain" description="Amine oxidase" evidence="4">
    <location>
        <begin position="107"/>
        <end position="544"/>
    </location>
</feature>
<evidence type="ECO:0000259" key="4">
    <source>
        <dbReference type="Pfam" id="PF01593"/>
    </source>
</evidence>
<keyword evidence="3" id="KW-0560">Oxidoreductase</keyword>
<dbReference type="InterPro" id="IPR050703">
    <property type="entry name" value="Flavin_MAO"/>
</dbReference>
<dbReference type="PRINTS" id="PR00757">
    <property type="entry name" value="AMINEOXDASEF"/>
</dbReference>
<gene>
    <name evidence="5" type="ORF">IC234_16220</name>
</gene>
<dbReference type="PANTHER" id="PTHR43563">
    <property type="entry name" value="AMINE OXIDASE"/>
    <property type="match status" value="1"/>
</dbReference>
<sequence>MNDTATPASSRLARTDLLRSLQKAFGLAVAAEQPGAPSVPELIAQAEDQGRRRFLANSARFGVLAGATGLLAACETVAPEPAPNLTAFRGSNAQGGAARVVIVGAGMAGLNCALKLQKGGVQASLYDASTRVGGRIFTAKDLMGSGLTTELGGEFIDSGHVDMLNLVTEFGLPLYDVESPSETALEKDTYFFNGRRYSLQEVIQAFQPYVARITDDVRAMPNTIVFDNYGAAGPYDQLSIAGYFDSIGMTGLIRTLLEVAYVTEYGLEANQQTAINFLWLFSPDTRKGTFDIFGISDERYKIQGGNQRLTDAMAQRLAGQITLQHKLTAIAKPADEYLLTFQQASGATVTVAADIVVLTIPFSVLRQVSLNLPLPAWKVNAINNLGYGTNAKLFLGFNSRPWRTNGCTGYIFSDQAAQSGWDGSQLQPGTAGAYTVYVGGQVGVDMGTGAPQSQVNRFLPTLEAAWPGTQAQYNGKVERFHWPSHPLTRGSYACYRPGQYTSIAGAEGRPVGNLFFAGEHCSAYFQGYMNGAAETGRLAAQAVLQAATTKKVALLSRFRRAAVPV</sequence>
<dbReference type="InterPro" id="IPR002937">
    <property type="entry name" value="Amino_oxidase"/>
</dbReference>
<protein>
    <submittedName>
        <fullName evidence="5">FAD-dependent oxidoreductase</fullName>
    </submittedName>
</protein>
<comment type="similarity">
    <text evidence="2">Belongs to the flavin monoamine oxidase family.</text>
</comment>
<dbReference type="Pfam" id="PF01593">
    <property type="entry name" value="Amino_oxidase"/>
    <property type="match status" value="1"/>
</dbReference>
<comment type="caution">
    <text evidence="5">The sequence shown here is derived from an EMBL/GenBank/DDBJ whole genome shotgun (WGS) entry which is preliminary data.</text>
</comment>
<dbReference type="Proteomes" id="UP000606003">
    <property type="component" value="Unassembled WGS sequence"/>
</dbReference>
<dbReference type="RefSeq" id="WP_190926611.1">
    <property type="nucleotide sequence ID" value="NZ_JACXAC010000005.1"/>
</dbReference>
<keyword evidence="6" id="KW-1185">Reference proteome</keyword>
<dbReference type="SUPFAM" id="SSF54373">
    <property type="entry name" value="FAD-linked reductases, C-terminal domain"/>
    <property type="match status" value="1"/>
</dbReference>
<organism evidence="5 6">
    <name type="scientific">Hymenobacter armeniacus</name>
    <dbReference type="NCBI Taxonomy" id="2771358"/>
    <lineage>
        <taxon>Bacteria</taxon>
        <taxon>Pseudomonadati</taxon>
        <taxon>Bacteroidota</taxon>
        <taxon>Cytophagia</taxon>
        <taxon>Cytophagales</taxon>
        <taxon>Hymenobacteraceae</taxon>
        <taxon>Hymenobacter</taxon>
    </lineage>
</organism>
<evidence type="ECO:0000313" key="6">
    <source>
        <dbReference type="Proteomes" id="UP000606003"/>
    </source>
</evidence>
<evidence type="ECO:0000256" key="3">
    <source>
        <dbReference type="ARBA" id="ARBA00023002"/>
    </source>
</evidence>
<dbReference type="InterPro" id="IPR036188">
    <property type="entry name" value="FAD/NAD-bd_sf"/>
</dbReference>
<comment type="cofactor">
    <cofactor evidence="1">
        <name>FAD</name>
        <dbReference type="ChEBI" id="CHEBI:57692"/>
    </cofactor>
</comment>
<evidence type="ECO:0000256" key="2">
    <source>
        <dbReference type="ARBA" id="ARBA00005995"/>
    </source>
</evidence>
<reference evidence="5 6" key="1">
    <citation type="submission" date="2020-09" db="EMBL/GenBank/DDBJ databases">
        <authorList>
            <person name="Kim M.K."/>
        </authorList>
    </citation>
    <scope>NUCLEOTIDE SEQUENCE [LARGE SCALE GENOMIC DNA]</scope>
    <source>
        <strain evidence="5 6">BT189</strain>
    </source>
</reference>
<dbReference type="Gene3D" id="3.50.50.60">
    <property type="entry name" value="FAD/NAD(P)-binding domain"/>
    <property type="match status" value="1"/>
</dbReference>